<dbReference type="EMBL" id="UINC01091954">
    <property type="protein sequence ID" value="SVC45131.1"/>
    <property type="molecule type" value="Genomic_DNA"/>
</dbReference>
<dbReference type="Gene3D" id="3.40.50.12780">
    <property type="entry name" value="N-terminal domain of ligase-like"/>
    <property type="match status" value="1"/>
</dbReference>
<accession>A0A382MD10</accession>
<dbReference type="CDD" id="cd05913">
    <property type="entry name" value="PaaK"/>
    <property type="match status" value="1"/>
</dbReference>
<protein>
    <recommendedName>
        <fullName evidence="8">AMP-dependent synthetase/ligase domain-containing protein</fullName>
    </recommendedName>
</protein>
<dbReference type="InterPro" id="IPR028154">
    <property type="entry name" value="AMP-dep_Lig_C"/>
</dbReference>
<evidence type="ECO:0000259" key="6">
    <source>
        <dbReference type="Pfam" id="PF14535"/>
    </source>
</evidence>
<comment type="pathway">
    <text evidence="1">Aromatic compound metabolism.</text>
</comment>
<name>A0A382MD10_9ZZZZ</name>
<reference evidence="7" key="1">
    <citation type="submission" date="2018-05" db="EMBL/GenBank/DDBJ databases">
        <authorList>
            <person name="Lanie J.A."/>
            <person name="Ng W.-L."/>
            <person name="Kazmierczak K.M."/>
            <person name="Andrzejewski T.M."/>
            <person name="Davidsen T.M."/>
            <person name="Wayne K.J."/>
            <person name="Tettelin H."/>
            <person name="Glass J.I."/>
            <person name="Rusch D."/>
            <person name="Podicherti R."/>
            <person name="Tsui H.-C.T."/>
            <person name="Winkler M.E."/>
        </authorList>
    </citation>
    <scope>NUCLEOTIDE SEQUENCE</scope>
</reference>
<dbReference type="InterPro" id="IPR045851">
    <property type="entry name" value="AMP-bd_C_sf"/>
</dbReference>
<dbReference type="Pfam" id="PF14535">
    <property type="entry name" value="AMP-binding_C_2"/>
    <property type="match status" value="1"/>
</dbReference>
<dbReference type="GO" id="GO:0000166">
    <property type="term" value="F:nucleotide binding"/>
    <property type="evidence" value="ECO:0007669"/>
    <property type="project" value="UniProtKB-KW"/>
</dbReference>
<dbReference type="FunFam" id="3.40.50.12780:FF:000016">
    <property type="entry name" value="Phenylacetate-coenzyme A ligase"/>
    <property type="match status" value="1"/>
</dbReference>
<evidence type="ECO:0000256" key="4">
    <source>
        <dbReference type="ARBA" id="ARBA00022741"/>
    </source>
</evidence>
<dbReference type="GO" id="GO:0010124">
    <property type="term" value="P:phenylacetate catabolic process"/>
    <property type="evidence" value="ECO:0007669"/>
    <property type="project" value="InterPro"/>
</dbReference>
<gene>
    <name evidence="7" type="ORF">METZ01_LOCUS297985</name>
</gene>
<dbReference type="PANTHER" id="PTHR43845">
    <property type="entry name" value="BLR5969 PROTEIN"/>
    <property type="match status" value="1"/>
</dbReference>
<keyword evidence="4" id="KW-0547">Nucleotide-binding</keyword>
<feature type="non-terminal residue" evidence="7">
    <location>
        <position position="363"/>
    </location>
</feature>
<comment type="subunit">
    <text evidence="2">Monomer.</text>
</comment>
<sequence length="363" mass="40763">MKTFLPSFENLEERQLKGLQWTVNHAYNGSAAYSEKFDALNLKPNDIQSLEDLRLLPFSSAEDLAEGYPFPLRSVPMRDVVRIHTSSGTTGKRKVLCYTQKDIEDWTHFFARCFEMAGLTAEDRVQIAVGYGPWTAGIGFQTACEAFGAMSLPVGPGNIETQIEFLLDFESTVFCCTASMGLLLGEEVERRGIRDQIKLKKMIYGSERSSDAMREQIKLLLGLEEMYDIPGMTELYGPGTGIECSAHQGMHYWSDYYLLEIINPDTLEAAAPGEVGEMVVTTLQKEAVPLIRYRTHDLTSLILEECPCGNLFPRHDRLLGRTDDMFIFRGVNIYPGQLDNLLSSLPGVGSEYQVFLNQEEGMD</sequence>
<dbReference type="SUPFAM" id="SSF56801">
    <property type="entry name" value="Acetyl-CoA synthetase-like"/>
    <property type="match status" value="1"/>
</dbReference>
<dbReference type="InterPro" id="IPR000873">
    <property type="entry name" value="AMP-dep_synth/lig_dom"/>
</dbReference>
<evidence type="ECO:0000256" key="1">
    <source>
        <dbReference type="ARBA" id="ARBA00005211"/>
    </source>
</evidence>
<dbReference type="PANTHER" id="PTHR43845:SF1">
    <property type="entry name" value="BLR5969 PROTEIN"/>
    <property type="match status" value="1"/>
</dbReference>
<feature type="domain" description="AMP-dependent synthetase/ligase" evidence="5">
    <location>
        <begin position="69"/>
        <end position="281"/>
    </location>
</feature>
<dbReference type="InterPro" id="IPR011880">
    <property type="entry name" value="PA_CoA_ligase"/>
</dbReference>
<dbReference type="Gene3D" id="3.30.300.30">
    <property type="match status" value="1"/>
</dbReference>
<dbReference type="Pfam" id="PF00501">
    <property type="entry name" value="AMP-binding"/>
    <property type="match status" value="1"/>
</dbReference>
<evidence type="ECO:0000256" key="2">
    <source>
        <dbReference type="ARBA" id="ARBA00011245"/>
    </source>
</evidence>
<evidence type="ECO:0000313" key="7">
    <source>
        <dbReference type="EMBL" id="SVC45131.1"/>
    </source>
</evidence>
<evidence type="ECO:0000256" key="3">
    <source>
        <dbReference type="ARBA" id="ARBA00022598"/>
    </source>
</evidence>
<evidence type="ECO:0008006" key="8">
    <source>
        <dbReference type="Google" id="ProtNLM"/>
    </source>
</evidence>
<dbReference type="AlphaFoldDB" id="A0A382MD10"/>
<keyword evidence="3" id="KW-0436">Ligase</keyword>
<proteinExistence type="predicted"/>
<organism evidence="7">
    <name type="scientific">marine metagenome</name>
    <dbReference type="NCBI Taxonomy" id="408172"/>
    <lineage>
        <taxon>unclassified sequences</taxon>
        <taxon>metagenomes</taxon>
        <taxon>ecological metagenomes</taxon>
    </lineage>
</organism>
<evidence type="ECO:0000259" key="5">
    <source>
        <dbReference type="Pfam" id="PF00501"/>
    </source>
</evidence>
<feature type="domain" description="AMP-dependent ligase C-terminal" evidence="6">
    <location>
        <begin position="330"/>
        <end position="363"/>
    </location>
</feature>
<dbReference type="InterPro" id="IPR042099">
    <property type="entry name" value="ANL_N_sf"/>
</dbReference>
<dbReference type="GO" id="GO:0047475">
    <property type="term" value="F:phenylacetate-CoA ligase activity"/>
    <property type="evidence" value="ECO:0007669"/>
    <property type="project" value="InterPro"/>
</dbReference>